<feature type="domain" description="Glycosyl transferase family 1" evidence="1">
    <location>
        <begin position="171"/>
        <end position="308"/>
    </location>
</feature>
<protein>
    <submittedName>
        <fullName evidence="2">GDP-mannose-dependent alpha-(1-6)-phosphatidylinositol dimannoside mannosyltransferase</fullName>
    </submittedName>
</protein>
<dbReference type="SUPFAM" id="SSF53756">
    <property type="entry name" value="UDP-Glycosyltransferase/glycogen phosphorylase"/>
    <property type="match status" value="1"/>
</dbReference>
<dbReference type="KEGG" id="rcf:Poly24_00380"/>
<keyword evidence="3" id="KW-1185">Reference proteome</keyword>
<keyword evidence="2" id="KW-0328">Glycosyltransferase</keyword>
<organism evidence="2 3">
    <name type="scientific">Rosistilla carotiformis</name>
    <dbReference type="NCBI Taxonomy" id="2528017"/>
    <lineage>
        <taxon>Bacteria</taxon>
        <taxon>Pseudomonadati</taxon>
        <taxon>Planctomycetota</taxon>
        <taxon>Planctomycetia</taxon>
        <taxon>Pirellulales</taxon>
        <taxon>Pirellulaceae</taxon>
        <taxon>Rosistilla</taxon>
    </lineage>
</organism>
<dbReference type="EMBL" id="CP036348">
    <property type="protein sequence ID" value="QDV66354.1"/>
    <property type="molecule type" value="Genomic_DNA"/>
</dbReference>
<proteinExistence type="predicted"/>
<dbReference type="Pfam" id="PF00534">
    <property type="entry name" value="Glycos_transf_1"/>
    <property type="match status" value="1"/>
</dbReference>
<evidence type="ECO:0000259" key="1">
    <source>
        <dbReference type="Pfam" id="PF00534"/>
    </source>
</evidence>
<dbReference type="PANTHER" id="PTHR45871">
    <property type="entry name" value="N-ACETYLGLUCOSAMINYL-PHOSPHATIDYLINOSITOL BIOSYNTHETIC PROTEIN"/>
    <property type="match status" value="1"/>
</dbReference>
<dbReference type="PANTHER" id="PTHR45871:SF1">
    <property type="entry name" value="PHOSPHATIDYLINOSITOL N-ACETYLGLUCOSAMINYLTRANSFERASE SUBUNIT A"/>
    <property type="match status" value="1"/>
</dbReference>
<accession>A0A518JLE0</accession>
<dbReference type="GO" id="GO:0016757">
    <property type="term" value="F:glycosyltransferase activity"/>
    <property type="evidence" value="ECO:0007669"/>
    <property type="project" value="UniProtKB-KW"/>
</dbReference>
<dbReference type="OrthoDB" id="9790710at2"/>
<dbReference type="Proteomes" id="UP000315082">
    <property type="component" value="Chromosome"/>
</dbReference>
<name>A0A518JLE0_9BACT</name>
<reference evidence="2 3" key="1">
    <citation type="submission" date="2019-02" db="EMBL/GenBank/DDBJ databases">
        <title>Deep-cultivation of Planctomycetes and their phenomic and genomic characterization uncovers novel biology.</title>
        <authorList>
            <person name="Wiegand S."/>
            <person name="Jogler M."/>
            <person name="Boedeker C."/>
            <person name="Pinto D."/>
            <person name="Vollmers J."/>
            <person name="Rivas-Marin E."/>
            <person name="Kohn T."/>
            <person name="Peeters S.H."/>
            <person name="Heuer A."/>
            <person name="Rast P."/>
            <person name="Oberbeckmann S."/>
            <person name="Bunk B."/>
            <person name="Jeske O."/>
            <person name="Meyerdierks A."/>
            <person name="Storesund J.E."/>
            <person name="Kallscheuer N."/>
            <person name="Luecker S."/>
            <person name="Lage O.M."/>
            <person name="Pohl T."/>
            <person name="Merkel B.J."/>
            <person name="Hornburger P."/>
            <person name="Mueller R.-W."/>
            <person name="Bruemmer F."/>
            <person name="Labrenz M."/>
            <person name="Spormann A.M."/>
            <person name="Op den Camp H."/>
            <person name="Overmann J."/>
            <person name="Amann R."/>
            <person name="Jetten M.S.M."/>
            <person name="Mascher T."/>
            <person name="Medema M.H."/>
            <person name="Devos D.P."/>
            <person name="Kaster A.-K."/>
            <person name="Ovreas L."/>
            <person name="Rohde M."/>
            <person name="Galperin M.Y."/>
            <person name="Jogler C."/>
        </authorList>
    </citation>
    <scope>NUCLEOTIDE SEQUENCE [LARGE SCALE GENOMIC DNA]</scope>
    <source>
        <strain evidence="2 3">Poly24</strain>
    </source>
</reference>
<evidence type="ECO:0000313" key="3">
    <source>
        <dbReference type="Proteomes" id="UP000315082"/>
    </source>
</evidence>
<dbReference type="Gene3D" id="3.40.50.2000">
    <property type="entry name" value="Glycogen Phosphorylase B"/>
    <property type="match status" value="1"/>
</dbReference>
<keyword evidence="2" id="KW-0808">Transferase</keyword>
<dbReference type="InterPro" id="IPR001296">
    <property type="entry name" value="Glyco_trans_1"/>
</dbReference>
<dbReference type="AlphaFoldDB" id="A0A518JLE0"/>
<gene>
    <name evidence="2" type="primary">pimC</name>
    <name evidence="2" type="ORF">Poly24_00380</name>
</gene>
<dbReference type="CDD" id="cd03801">
    <property type="entry name" value="GT4_PimA-like"/>
    <property type="match status" value="1"/>
</dbReference>
<evidence type="ECO:0000313" key="2">
    <source>
        <dbReference type="EMBL" id="QDV66354.1"/>
    </source>
</evidence>
<sequence>MGVVDCTNGRADRLRELTASFPMIHRVTGWFDVGTYNHGLVNRMQSSSRQGEGSNLSLWMGDFVRGRVVGVPSVGYLQGPPATDARSIARHRDLIIRLAGWGCYLKLRAYAAWRMGVGYPDLSLSDYLIVGSQWSRSDLIIGQRCDPDRVYAIPYPIDLAQFQPSERARETTGRLKLLWLGRFVPRKRLDLFLDGLELAIRGGCDVEALVIGRSGFVPNYEQLLDAFPFPDRLRHRPSIPRSEVPGVLTEVDVMAQPSDDENFGSSVAEALACGVPTIVGATNGTGDYICPRSIRLADDKPETMAAAIVAMADAKKRGELVDPGPSRGVAELHFDPEKVTDQLEAVLKLAVESRQLCEFLLGD</sequence>